<dbReference type="InterPro" id="IPR012340">
    <property type="entry name" value="NA-bd_OB-fold"/>
</dbReference>
<keyword evidence="13" id="KW-1185">Reference proteome</keyword>
<dbReference type="GO" id="GO:0006260">
    <property type="term" value="P:DNA replication"/>
    <property type="evidence" value="ECO:0007669"/>
    <property type="project" value="UniProtKB-KW"/>
</dbReference>
<dbReference type="InterPro" id="IPR004013">
    <property type="entry name" value="PHP_dom"/>
</dbReference>
<dbReference type="Pfam" id="PF17657">
    <property type="entry name" value="DNA_pol3_finger"/>
    <property type="match status" value="1"/>
</dbReference>
<evidence type="ECO:0000256" key="10">
    <source>
        <dbReference type="SAM" id="MobiDB-lite"/>
    </source>
</evidence>
<keyword evidence="8" id="KW-0239">DNA-directed DNA polymerase</keyword>
<dbReference type="AlphaFoldDB" id="A0A4R6YRX2"/>
<dbReference type="InterPro" id="IPR004805">
    <property type="entry name" value="DnaE2/DnaE/PolC"/>
</dbReference>
<dbReference type="Pfam" id="PF07733">
    <property type="entry name" value="DNA_pol3_alpha"/>
    <property type="match status" value="1"/>
</dbReference>
<dbReference type="Gene3D" id="1.10.10.1600">
    <property type="entry name" value="Bacterial DNA polymerase III alpha subunit, thumb domain"/>
    <property type="match status" value="1"/>
</dbReference>
<dbReference type="GO" id="GO:0003887">
    <property type="term" value="F:DNA-directed DNA polymerase activity"/>
    <property type="evidence" value="ECO:0007669"/>
    <property type="project" value="UniProtKB-KW"/>
</dbReference>
<sequence length="1186" mass="129722">MTARFVHLHVHSEYSLIDSTIRIGSLVSTSAKADVPALALTDQVNLFALVKFYKEAEKTGVKPIAGADLWIANAADKNKPTRLTLLCMSRAGYLNLSRLISRAYTEGQHGDFAQIEPAWMQGQSDGLIALLGRESDVGQLLLAGNTGQAAARCGQWLGLFDDRLYLEICRIGHPLEATFNDAALLLAASLDCPVVATNDVRFLERSDFQAHEARVCIHQGRVLADPKRPRDYTEQQYLKTPAEMEALFADLPEALQNSVEIAKRCNLELSFGTYYLPAFPVPPQHTLDSFILEQARIGLAARLDKHGPAPGRTVADYTERLDIEVGVIVKMGFPGYFLIVADFINWAKQNDIPVGPGRGSGAGSLVAYSLGITDLDPLPYDLLFERFLNPERVSMPDFDVDFCMDGRDRVIDYVAQAYGRDHVSQIITYGTMAAKAAVRDCGRVLGHPYGFVDSIAKLIPNTLGISLDDALGESPAAKKDSSLASAELIQRYHAEEEVKTLLDLALELEDLTRNAGKHAGGVVIAPSQLTDFAPLYCEAGGTGVVTQFDKDDVESVGLVKFDFLGLRTLTIIDWALKAINARRARKGEAPIDIAALPLDDVESYKLFARGDTVAVFQFESRGMRELLKRARPDRFEDIIALAALFRPGPLGSGMDKDWVDRKHGNAAVTYPHPSLEPVLAPTYGVIVYQEQVMQIAQVLAGYSLGGADLLRRAMGKKKPEEMAKERSKFEAGAADNQVDPQLASSIFDLMEKFAEYGFNKSHSAAYALVAYQTAWLKVHYKAEFMAAVLSSDMDNTDKVVNFLDEARAMKIRVLPPSVNASAYMFEAQDDGAIYYGLGAIKGVGHGACDSIVQERRNGGAYTDLLDFCLRVDGQKLNKRVLEALVNSGALDGLAPTRASLMAQLPEVSKAAEQALRDRNAGQNDMFGATSPVSPKLELPVVDEWPLEQLLAGERETLGHYLSGHPTDTWKAQLVQLGTCELGQIDSKFTPPKFKKKDGDEGDNRFRRGPDTPWTIAGQVVALRKRGDSMAFVTLEDWSGRIEASFFRDAFTEYGHLLARDAILIVEGGLSYDEFSNANQLRARSVVTLEQACERFARALHIDVVADGPGYVHQLKAALLGYRGGSTPVRLDYSNRRIKGGCKLDLGADWRVRASPALLRALRQVPGTVTANLLLAKPAPSSNSGGE</sequence>
<dbReference type="GO" id="GO:0003676">
    <property type="term" value="F:nucleic acid binding"/>
    <property type="evidence" value="ECO:0007669"/>
    <property type="project" value="InterPro"/>
</dbReference>
<keyword evidence="5" id="KW-0808">Transferase</keyword>
<dbReference type="SMART" id="SM00481">
    <property type="entry name" value="POLIIIAc"/>
    <property type="match status" value="1"/>
</dbReference>
<proteinExistence type="predicted"/>
<dbReference type="InterPro" id="IPR011708">
    <property type="entry name" value="DNA_pol3_alpha_NTPase_dom"/>
</dbReference>
<comment type="catalytic activity">
    <reaction evidence="9">
        <text>DNA(n) + a 2'-deoxyribonucleoside 5'-triphosphate = DNA(n+1) + diphosphate</text>
        <dbReference type="Rhea" id="RHEA:22508"/>
        <dbReference type="Rhea" id="RHEA-COMP:17339"/>
        <dbReference type="Rhea" id="RHEA-COMP:17340"/>
        <dbReference type="ChEBI" id="CHEBI:33019"/>
        <dbReference type="ChEBI" id="CHEBI:61560"/>
        <dbReference type="ChEBI" id="CHEBI:173112"/>
        <dbReference type="EC" id="2.7.7.7"/>
    </reaction>
</comment>
<feature type="region of interest" description="Disordered" evidence="10">
    <location>
        <begin position="990"/>
        <end position="1009"/>
    </location>
</feature>
<dbReference type="PANTHER" id="PTHR32294:SF0">
    <property type="entry name" value="DNA POLYMERASE III SUBUNIT ALPHA"/>
    <property type="match status" value="1"/>
</dbReference>
<gene>
    <name evidence="12" type="ORF">DFR29_112191</name>
</gene>
<evidence type="ECO:0000256" key="1">
    <source>
        <dbReference type="ARBA" id="ARBA00004496"/>
    </source>
</evidence>
<dbReference type="InterPro" id="IPR003141">
    <property type="entry name" value="Pol/His_phosphatase_N"/>
</dbReference>
<reference evidence="12 13" key="1">
    <citation type="submission" date="2019-03" db="EMBL/GenBank/DDBJ databases">
        <title>Genomic Encyclopedia of Type Strains, Phase IV (KMG-IV): sequencing the most valuable type-strain genomes for metagenomic binning, comparative biology and taxonomic classification.</title>
        <authorList>
            <person name="Goeker M."/>
        </authorList>
    </citation>
    <scope>NUCLEOTIDE SEQUENCE [LARGE SCALE GENOMIC DNA]</scope>
    <source>
        <strain evidence="12 13">DSM 21667</strain>
    </source>
</reference>
<evidence type="ECO:0000256" key="9">
    <source>
        <dbReference type="ARBA" id="ARBA00049244"/>
    </source>
</evidence>
<dbReference type="GO" id="GO:0008408">
    <property type="term" value="F:3'-5' exonuclease activity"/>
    <property type="evidence" value="ECO:0007669"/>
    <property type="project" value="InterPro"/>
</dbReference>
<dbReference type="CDD" id="cd07433">
    <property type="entry name" value="PHP_PolIIIA_DnaE1"/>
    <property type="match status" value="1"/>
</dbReference>
<dbReference type="EMBL" id="SNZH01000012">
    <property type="protein sequence ID" value="TDR40877.1"/>
    <property type="molecule type" value="Genomic_DNA"/>
</dbReference>
<dbReference type="EC" id="2.7.7.7" evidence="2"/>
<dbReference type="RefSeq" id="WP_133820239.1">
    <property type="nucleotide sequence ID" value="NZ_SNZH01000012.1"/>
</dbReference>
<dbReference type="Gene3D" id="2.40.50.140">
    <property type="entry name" value="Nucleic acid-binding proteins"/>
    <property type="match status" value="1"/>
</dbReference>
<evidence type="ECO:0000256" key="7">
    <source>
        <dbReference type="ARBA" id="ARBA00022705"/>
    </source>
</evidence>
<keyword evidence="4" id="KW-0963">Cytoplasm</keyword>
<dbReference type="Proteomes" id="UP000295293">
    <property type="component" value="Unassembled WGS sequence"/>
</dbReference>
<dbReference type="Pfam" id="PF01336">
    <property type="entry name" value="tRNA_anti-codon"/>
    <property type="match status" value="1"/>
</dbReference>
<dbReference type="CDD" id="cd04485">
    <property type="entry name" value="DnaE_OBF"/>
    <property type="match status" value="1"/>
</dbReference>
<dbReference type="InterPro" id="IPR016195">
    <property type="entry name" value="Pol/histidinol_Pase-like"/>
</dbReference>
<dbReference type="Gene3D" id="3.20.20.140">
    <property type="entry name" value="Metal-dependent hydrolases"/>
    <property type="match status" value="1"/>
</dbReference>
<feature type="compositionally biased region" description="Basic and acidic residues" evidence="10">
    <location>
        <begin position="996"/>
        <end position="1009"/>
    </location>
</feature>
<dbReference type="Pfam" id="PF20914">
    <property type="entry name" value="DNA_pol_IIIA_C"/>
    <property type="match status" value="1"/>
</dbReference>
<dbReference type="Pfam" id="PF14579">
    <property type="entry name" value="HHH_6"/>
    <property type="match status" value="1"/>
</dbReference>
<dbReference type="OrthoDB" id="9803237at2"/>
<dbReference type="InterPro" id="IPR049821">
    <property type="entry name" value="PolIIIA_DnaE1_PHP"/>
</dbReference>
<dbReference type="InterPro" id="IPR004365">
    <property type="entry name" value="NA-bd_OB_tRNA"/>
</dbReference>
<comment type="caution">
    <text evidence="12">The sequence shown here is derived from an EMBL/GenBank/DDBJ whole genome shotgun (WGS) entry which is preliminary data.</text>
</comment>
<dbReference type="InterPro" id="IPR029460">
    <property type="entry name" value="DNAPol_HHH"/>
</dbReference>
<name>A0A4R6YRX2_9GAMM</name>
<evidence type="ECO:0000313" key="12">
    <source>
        <dbReference type="EMBL" id="TDR40877.1"/>
    </source>
</evidence>
<protein>
    <recommendedName>
        <fullName evidence="3">DNA polymerase III subunit alpha</fullName>
        <ecNumber evidence="2">2.7.7.7</ecNumber>
    </recommendedName>
</protein>
<dbReference type="NCBIfam" id="NF004226">
    <property type="entry name" value="PRK05673.1"/>
    <property type="match status" value="1"/>
</dbReference>
<evidence type="ECO:0000256" key="5">
    <source>
        <dbReference type="ARBA" id="ARBA00022679"/>
    </source>
</evidence>
<evidence type="ECO:0000256" key="6">
    <source>
        <dbReference type="ARBA" id="ARBA00022695"/>
    </source>
</evidence>
<comment type="subcellular location">
    <subcellularLocation>
        <location evidence="1">Cytoplasm</location>
    </subcellularLocation>
</comment>
<evidence type="ECO:0000313" key="13">
    <source>
        <dbReference type="Proteomes" id="UP000295293"/>
    </source>
</evidence>
<feature type="domain" description="Polymerase/histidinol phosphatase N-terminal" evidence="11">
    <location>
        <begin position="6"/>
        <end position="73"/>
    </location>
</feature>
<dbReference type="GO" id="GO:0005737">
    <property type="term" value="C:cytoplasm"/>
    <property type="evidence" value="ECO:0007669"/>
    <property type="project" value="UniProtKB-SubCell"/>
</dbReference>
<organism evidence="12 13">
    <name type="scientific">Tahibacter aquaticus</name>
    <dbReference type="NCBI Taxonomy" id="520092"/>
    <lineage>
        <taxon>Bacteria</taxon>
        <taxon>Pseudomonadati</taxon>
        <taxon>Pseudomonadota</taxon>
        <taxon>Gammaproteobacteria</taxon>
        <taxon>Lysobacterales</taxon>
        <taxon>Rhodanobacteraceae</taxon>
        <taxon>Tahibacter</taxon>
    </lineage>
</organism>
<dbReference type="InterPro" id="IPR048472">
    <property type="entry name" value="DNA_pol_IIIA_C"/>
</dbReference>
<dbReference type="Gene3D" id="1.10.150.870">
    <property type="match status" value="1"/>
</dbReference>
<dbReference type="InterPro" id="IPR041931">
    <property type="entry name" value="DNA_pol3_alpha_thumb_dom"/>
</dbReference>
<evidence type="ECO:0000259" key="11">
    <source>
        <dbReference type="SMART" id="SM00481"/>
    </source>
</evidence>
<dbReference type="SUPFAM" id="SSF89550">
    <property type="entry name" value="PHP domain-like"/>
    <property type="match status" value="1"/>
</dbReference>
<keyword evidence="7" id="KW-0235">DNA replication</keyword>
<dbReference type="FunFam" id="1.10.150.870:FF:000001">
    <property type="entry name" value="DNA polymerase III subunit alpha"/>
    <property type="match status" value="1"/>
</dbReference>
<evidence type="ECO:0000256" key="8">
    <source>
        <dbReference type="ARBA" id="ARBA00022932"/>
    </source>
</evidence>
<evidence type="ECO:0000256" key="4">
    <source>
        <dbReference type="ARBA" id="ARBA00022490"/>
    </source>
</evidence>
<keyword evidence="6" id="KW-0548">Nucleotidyltransferase</keyword>
<dbReference type="Pfam" id="PF02811">
    <property type="entry name" value="PHP"/>
    <property type="match status" value="1"/>
</dbReference>
<accession>A0A4R6YRX2</accession>
<evidence type="ECO:0000256" key="2">
    <source>
        <dbReference type="ARBA" id="ARBA00012417"/>
    </source>
</evidence>
<dbReference type="InterPro" id="IPR040982">
    <property type="entry name" value="DNA_pol3_finger"/>
</dbReference>
<dbReference type="NCBIfam" id="TIGR00594">
    <property type="entry name" value="polc"/>
    <property type="match status" value="1"/>
</dbReference>
<dbReference type="PANTHER" id="PTHR32294">
    <property type="entry name" value="DNA POLYMERASE III SUBUNIT ALPHA"/>
    <property type="match status" value="1"/>
</dbReference>
<evidence type="ECO:0000256" key="3">
    <source>
        <dbReference type="ARBA" id="ARBA00019114"/>
    </source>
</evidence>